<organism evidence="5 6">
    <name type="scientific">Sphingomonas paucimobilis NBRC 13935</name>
    <dbReference type="NCBI Taxonomy" id="1219050"/>
    <lineage>
        <taxon>Bacteria</taxon>
        <taxon>Pseudomonadati</taxon>
        <taxon>Pseudomonadota</taxon>
        <taxon>Alphaproteobacteria</taxon>
        <taxon>Sphingomonadales</taxon>
        <taxon>Sphingomonadaceae</taxon>
        <taxon>Sphingomonas</taxon>
    </lineage>
</organism>
<dbReference type="InterPro" id="IPR036390">
    <property type="entry name" value="WH_DNA-bd_sf"/>
</dbReference>
<evidence type="ECO:0000256" key="1">
    <source>
        <dbReference type="ARBA" id="ARBA00023015"/>
    </source>
</evidence>
<accession>A0A0C9MTS3</accession>
<sequence>MSERLPRSDADAIAEQLRIFAQPQRLMILAELLGGERSVGEIEAATAIGQPALSQQLAELRRAALVDTRREARMIFYSIADTDVEARVRALLSVFDSGFAAPRPATRPPSTRPSLVGAASFARIG</sequence>
<name>A0A0C9MTS3_SPHPI</name>
<evidence type="ECO:0000256" key="3">
    <source>
        <dbReference type="ARBA" id="ARBA00023163"/>
    </source>
</evidence>
<evidence type="ECO:0000313" key="6">
    <source>
        <dbReference type="Proteomes" id="UP000032025"/>
    </source>
</evidence>
<dbReference type="PROSITE" id="PS50987">
    <property type="entry name" value="HTH_ARSR_2"/>
    <property type="match status" value="1"/>
</dbReference>
<dbReference type="SUPFAM" id="SSF46785">
    <property type="entry name" value="Winged helix' DNA-binding domain"/>
    <property type="match status" value="1"/>
</dbReference>
<keyword evidence="2" id="KW-0238">DNA-binding</keyword>
<gene>
    <name evidence="5" type="ORF">SP6_30_02520</name>
</gene>
<evidence type="ECO:0000256" key="2">
    <source>
        <dbReference type="ARBA" id="ARBA00023125"/>
    </source>
</evidence>
<evidence type="ECO:0000313" key="5">
    <source>
        <dbReference type="EMBL" id="GAN14111.1"/>
    </source>
</evidence>
<dbReference type="InterPro" id="IPR036388">
    <property type="entry name" value="WH-like_DNA-bd_sf"/>
</dbReference>
<dbReference type="AlphaFoldDB" id="A0A0C9MTS3"/>
<reference evidence="5 6" key="1">
    <citation type="submission" date="2014-08" db="EMBL/GenBank/DDBJ databases">
        <title>Whole genome shotgun sequence of Sphingomonas paucimobilis NBRC 13935.</title>
        <authorList>
            <person name="Hosoyama A."/>
            <person name="Hashimoto M."/>
            <person name="Hosoyama Y."/>
            <person name="Noguchi M."/>
            <person name="Uohara A."/>
            <person name="Ohji S."/>
            <person name="Katano-Makiyama Y."/>
            <person name="Ichikawa N."/>
            <person name="Kimura A."/>
            <person name="Yamazoe A."/>
            <person name="Fujita N."/>
        </authorList>
    </citation>
    <scope>NUCLEOTIDE SEQUENCE [LARGE SCALE GENOMIC DNA]</scope>
    <source>
        <strain evidence="5 6">NBRC 13935</strain>
    </source>
</reference>
<dbReference type="InterPro" id="IPR051011">
    <property type="entry name" value="Metal_resp_trans_reg"/>
</dbReference>
<dbReference type="SMART" id="SM00418">
    <property type="entry name" value="HTH_ARSR"/>
    <property type="match status" value="1"/>
</dbReference>
<dbReference type="RefSeq" id="WP_007404898.1">
    <property type="nucleotide sequence ID" value="NZ_BBJS01000030.1"/>
</dbReference>
<keyword evidence="1" id="KW-0805">Transcription regulation</keyword>
<dbReference type="Pfam" id="PF01022">
    <property type="entry name" value="HTH_5"/>
    <property type="match status" value="1"/>
</dbReference>
<feature type="domain" description="HTH arsR-type" evidence="4">
    <location>
        <begin position="5"/>
        <end position="99"/>
    </location>
</feature>
<evidence type="ECO:0000259" key="4">
    <source>
        <dbReference type="PROSITE" id="PS50987"/>
    </source>
</evidence>
<dbReference type="Gene3D" id="1.10.10.10">
    <property type="entry name" value="Winged helix-like DNA-binding domain superfamily/Winged helix DNA-binding domain"/>
    <property type="match status" value="1"/>
</dbReference>
<proteinExistence type="predicted"/>
<dbReference type="NCBIfam" id="NF033788">
    <property type="entry name" value="HTH_metalloreg"/>
    <property type="match status" value="1"/>
</dbReference>
<dbReference type="GeneID" id="78528725"/>
<dbReference type="PANTHER" id="PTHR43132:SF8">
    <property type="entry name" value="HTH-TYPE TRANSCRIPTIONAL REGULATOR KMTR"/>
    <property type="match status" value="1"/>
</dbReference>
<dbReference type="PRINTS" id="PR00778">
    <property type="entry name" value="HTHARSR"/>
</dbReference>
<dbReference type="CDD" id="cd00090">
    <property type="entry name" value="HTH_ARSR"/>
    <property type="match status" value="1"/>
</dbReference>
<keyword evidence="3" id="KW-0804">Transcription</keyword>
<dbReference type="Proteomes" id="UP000032025">
    <property type="component" value="Unassembled WGS sequence"/>
</dbReference>
<dbReference type="EMBL" id="BBJS01000030">
    <property type="protein sequence ID" value="GAN14111.1"/>
    <property type="molecule type" value="Genomic_DNA"/>
</dbReference>
<protein>
    <submittedName>
        <fullName evidence="5">DNA, contig: SP630</fullName>
    </submittedName>
</protein>
<dbReference type="InterPro" id="IPR011991">
    <property type="entry name" value="ArsR-like_HTH"/>
</dbReference>
<keyword evidence="6" id="KW-1185">Reference proteome</keyword>
<dbReference type="GO" id="GO:0003700">
    <property type="term" value="F:DNA-binding transcription factor activity"/>
    <property type="evidence" value="ECO:0007669"/>
    <property type="project" value="InterPro"/>
</dbReference>
<comment type="caution">
    <text evidence="5">The sequence shown here is derived from an EMBL/GenBank/DDBJ whole genome shotgun (WGS) entry which is preliminary data.</text>
</comment>
<dbReference type="GO" id="GO:0003677">
    <property type="term" value="F:DNA binding"/>
    <property type="evidence" value="ECO:0007669"/>
    <property type="project" value="UniProtKB-KW"/>
</dbReference>
<dbReference type="InterPro" id="IPR001845">
    <property type="entry name" value="HTH_ArsR_DNA-bd_dom"/>
</dbReference>
<dbReference type="PANTHER" id="PTHR43132">
    <property type="entry name" value="ARSENICAL RESISTANCE OPERON REPRESSOR ARSR-RELATED"/>
    <property type="match status" value="1"/>
</dbReference>